<dbReference type="AlphaFoldDB" id="A0AAD6CSY4"/>
<dbReference type="Proteomes" id="UP001220324">
    <property type="component" value="Unassembled WGS sequence"/>
</dbReference>
<dbReference type="InterPro" id="IPR000330">
    <property type="entry name" value="SNF2_N"/>
</dbReference>
<dbReference type="InterPro" id="IPR001650">
    <property type="entry name" value="Helicase_C-like"/>
</dbReference>
<feature type="domain" description="Helicase ATP-binding" evidence="4">
    <location>
        <begin position="404"/>
        <end position="586"/>
    </location>
</feature>
<dbReference type="SMART" id="SM00490">
    <property type="entry name" value="HELICc"/>
    <property type="match status" value="1"/>
</dbReference>
<dbReference type="InterPro" id="IPR027417">
    <property type="entry name" value="P-loop_NTPase"/>
</dbReference>
<accession>A0AAD6CSY4</accession>
<keyword evidence="6" id="KW-0347">Helicase</keyword>
<dbReference type="CDD" id="cd18793">
    <property type="entry name" value="SF2_C_SNF"/>
    <property type="match status" value="1"/>
</dbReference>
<dbReference type="InterPro" id="IPR050628">
    <property type="entry name" value="SNF2_RAD54_helicase_TF"/>
</dbReference>
<evidence type="ECO:0000256" key="1">
    <source>
        <dbReference type="ARBA" id="ARBA00022741"/>
    </source>
</evidence>
<dbReference type="InterPro" id="IPR049730">
    <property type="entry name" value="SNF2/RAD54-like_C"/>
</dbReference>
<protein>
    <submittedName>
        <fullName evidence="6">Helicase</fullName>
    </submittedName>
</protein>
<dbReference type="PROSITE" id="PS51192">
    <property type="entry name" value="HELICASE_ATP_BIND_1"/>
    <property type="match status" value="1"/>
</dbReference>
<dbReference type="Gene3D" id="3.40.50.300">
    <property type="entry name" value="P-loop containing nucleotide triphosphate hydrolases"/>
    <property type="match status" value="1"/>
</dbReference>
<name>A0AAD6CSY4_9EURO</name>
<dbReference type="InterPro" id="IPR014001">
    <property type="entry name" value="Helicase_ATP-bd"/>
</dbReference>
<gene>
    <name evidence="6" type="ORF">N7494_007665</name>
</gene>
<dbReference type="SUPFAM" id="SSF52540">
    <property type="entry name" value="P-loop containing nucleoside triphosphate hydrolases"/>
    <property type="match status" value="2"/>
</dbReference>
<dbReference type="EMBL" id="JAQIZZ010000006">
    <property type="protein sequence ID" value="KAJ5538186.1"/>
    <property type="molecule type" value="Genomic_DNA"/>
</dbReference>
<dbReference type="GO" id="GO:0016787">
    <property type="term" value="F:hydrolase activity"/>
    <property type="evidence" value="ECO:0007669"/>
    <property type="project" value="UniProtKB-KW"/>
</dbReference>
<dbReference type="GO" id="GO:0006281">
    <property type="term" value="P:DNA repair"/>
    <property type="evidence" value="ECO:0007669"/>
    <property type="project" value="TreeGrafter"/>
</dbReference>
<dbReference type="SMART" id="SM00487">
    <property type="entry name" value="DEXDc"/>
    <property type="match status" value="1"/>
</dbReference>
<dbReference type="Gene3D" id="3.40.50.10810">
    <property type="entry name" value="Tandem AAA-ATPase domain"/>
    <property type="match status" value="1"/>
</dbReference>
<evidence type="ECO:0000259" key="4">
    <source>
        <dbReference type="PROSITE" id="PS51192"/>
    </source>
</evidence>
<dbReference type="PROSITE" id="PS51194">
    <property type="entry name" value="HELICASE_CTER"/>
    <property type="match status" value="1"/>
</dbReference>
<comment type="caution">
    <text evidence="6">The sequence shown here is derived from an EMBL/GenBank/DDBJ whole genome shotgun (WGS) entry which is preliminary data.</text>
</comment>
<keyword evidence="3" id="KW-0067">ATP-binding</keyword>
<evidence type="ECO:0000313" key="6">
    <source>
        <dbReference type="EMBL" id="KAJ5538186.1"/>
    </source>
</evidence>
<evidence type="ECO:0000256" key="2">
    <source>
        <dbReference type="ARBA" id="ARBA00022801"/>
    </source>
</evidence>
<dbReference type="GO" id="GO:0005524">
    <property type="term" value="F:ATP binding"/>
    <property type="evidence" value="ECO:0007669"/>
    <property type="project" value="UniProtKB-KW"/>
</dbReference>
<dbReference type="Pfam" id="PF00271">
    <property type="entry name" value="Helicase_C"/>
    <property type="match status" value="1"/>
</dbReference>
<evidence type="ECO:0000256" key="3">
    <source>
        <dbReference type="ARBA" id="ARBA00022840"/>
    </source>
</evidence>
<keyword evidence="2" id="KW-0378">Hydrolase</keyword>
<dbReference type="CDD" id="cd18008">
    <property type="entry name" value="DEXDc_SHPRH-like"/>
    <property type="match status" value="1"/>
</dbReference>
<proteinExistence type="predicted"/>
<keyword evidence="7" id="KW-1185">Reference proteome</keyword>
<dbReference type="Pfam" id="PF00176">
    <property type="entry name" value="SNF2-rel_dom"/>
    <property type="match status" value="1"/>
</dbReference>
<reference evidence="6 7" key="1">
    <citation type="journal article" date="2023" name="IMA Fungus">
        <title>Comparative genomic study of the Penicillium genus elucidates a diverse pangenome and 15 lateral gene transfer events.</title>
        <authorList>
            <person name="Petersen C."/>
            <person name="Sorensen T."/>
            <person name="Nielsen M.R."/>
            <person name="Sondergaard T.E."/>
            <person name="Sorensen J.L."/>
            <person name="Fitzpatrick D.A."/>
            <person name="Frisvad J.C."/>
            <person name="Nielsen K.L."/>
        </authorList>
    </citation>
    <scope>NUCLEOTIDE SEQUENCE [LARGE SCALE GENOMIC DNA]</scope>
    <source>
        <strain evidence="6 7">IBT 35679</strain>
    </source>
</reference>
<sequence>MAEGQTGRGIKRKCAVNEDDGPCCDPRFPVNPKYFDQTGANLGGFAYHDVRGCSPAVVSPGLTLPKQFIDEPLISCTSKNPDTELSTPNFVDRALFSQTDGHSDSGWNDEPKAKSVTHAETEEICFGSVRSSYAQLLPSWDSKIANLNKICNINAQFFRGPPITANDTRGSDFPRQSNRIYSLEVLLGPENCVICSPSVDEIVGFINLRDTRALRKLFEIAGTRMEVSLLASEWDDLAQSNVLDPPRGCIEIAIFGNPDDTLLVGDWLSSENLFLQDPTLIDLTATYQNPHKFTSLDFLGEDLSSEASEDEGNTPALLISQPSRKISKHSLQYVLDHIHGHDLQPVELDVHLTVSLFRHQKEAVDFMIRRETGQLTSSMSLSKTHNDQNGKVLYSHVITGQPNPQPFTGPFGGILADTMGLGKTISTLSTVVSTLDHAKEWAKKIIDYERSQRRRTKATLVILPNEALMDQWLDEISKKFEPGTFSPCRYHGGSRRCRVSSFEDFDIILTTYGIVKVEFCNKGGLIFQHHFFRIVLDEAHCIKGRSTRTHDATCNISAARRWCLTGTPIQNSLDDLGALVTFLRVPLLEEKKVFRSHIINPAYSGRDDCFENLRLLLGFICLRRNTSVGMLVQPTINILKLDLATDERKAYENILDFHDRAMDLHVSGKGLAEGSCTAFQALLELRIFCNNGLYKGRDPTNPTDPFDVEEYFNFLRESKKARCTNCDNEVLFLMESELPDTAVFTQCLHLICGPCFKPTTVFKSSSSKQSKCLASEYTQLQDQNALIQLEPPVRNELSSVDQGFFHISDGVFSTKFRALLTIIRSHVPREKGIVFSAWTKSLEIVAMMLRKEKIGFVQVDGSMSNAQRQRAFGSFKISDTVNILLITIGAGAVGLNLSIATQVHILEPSWNPMVEKQAIGRVVRLDQRNPVAITRYIMRDTVEENVLTRQDFKMRVAMNGFKPSLSKTPDDQRGSDSDM</sequence>
<organism evidence="6 7">
    <name type="scientific">Penicillium frequentans</name>
    <dbReference type="NCBI Taxonomy" id="3151616"/>
    <lineage>
        <taxon>Eukaryota</taxon>
        <taxon>Fungi</taxon>
        <taxon>Dikarya</taxon>
        <taxon>Ascomycota</taxon>
        <taxon>Pezizomycotina</taxon>
        <taxon>Eurotiomycetes</taxon>
        <taxon>Eurotiomycetidae</taxon>
        <taxon>Eurotiales</taxon>
        <taxon>Aspergillaceae</taxon>
        <taxon>Penicillium</taxon>
    </lineage>
</organism>
<evidence type="ECO:0000259" key="5">
    <source>
        <dbReference type="PROSITE" id="PS51194"/>
    </source>
</evidence>
<dbReference type="InterPro" id="IPR038718">
    <property type="entry name" value="SNF2-like_sf"/>
</dbReference>
<dbReference type="PANTHER" id="PTHR45626:SF52">
    <property type="entry name" value="SINGLE-STRANDED DNA-DEPENDENT ATPASE (EUROFUNG)"/>
    <property type="match status" value="1"/>
</dbReference>
<dbReference type="GO" id="GO:0008094">
    <property type="term" value="F:ATP-dependent activity, acting on DNA"/>
    <property type="evidence" value="ECO:0007669"/>
    <property type="project" value="TreeGrafter"/>
</dbReference>
<dbReference type="PANTHER" id="PTHR45626">
    <property type="entry name" value="TRANSCRIPTION TERMINATION FACTOR 2-RELATED"/>
    <property type="match status" value="1"/>
</dbReference>
<evidence type="ECO:0000313" key="7">
    <source>
        <dbReference type="Proteomes" id="UP001220324"/>
    </source>
</evidence>
<dbReference type="GO" id="GO:0005634">
    <property type="term" value="C:nucleus"/>
    <property type="evidence" value="ECO:0007669"/>
    <property type="project" value="TreeGrafter"/>
</dbReference>
<keyword evidence="1" id="KW-0547">Nucleotide-binding</keyword>
<feature type="domain" description="Helicase C-terminal" evidence="5">
    <location>
        <begin position="815"/>
        <end position="976"/>
    </location>
</feature>
<dbReference type="GO" id="GO:0004386">
    <property type="term" value="F:helicase activity"/>
    <property type="evidence" value="ECO:0007669"/>
    <property type="project" value="UniProtKB-KW"/>
</dbReference>